<organism evidence="1 2">
    <name type="scientific">Sphingomonas kyungheensis</name>
    <dbReference type="NCBI Taxonomy" id="1069987"/>
    <lineage>
        <taxon>Bacteria</taxon>
        <taxon>Pseudomonadati</taxon>
        <taxon>Pseudomonadota</taxon>
        <taxon>Alphaproteobacteria</taxon>
        <taxon>Sphingomonadales</taxon>
        <taxon>Sphingomonadaceae</taxon>
        <taxon>Sphingomonas</taxon>
    </lineage>
</organism>
<evidence type="ECO:0000313" key="1">
    <source>
        <dbReference type="EMBL" id="MEI5686332.1"/>
    </source>
</evidence>
<protein>
    <submittedName>
        <fullName evidence="1">SapC family protein</fullName>
    </submittedName>
</protein>
<dbReference type="Proteomes" id="UP001367771">
    <property type="component" value="Unassembled WGS sequence"/>
</dbReference>
<gene>
    <name evidence="1" type="ORF">V8201_04490</name>
</gene>
<dbReference type="RefSeq" id="WP_271300261.1">
    <property type="nucleotide sequence ID" value="NZ_JBBBDM010000002.1"/>
</dbReference>
<accession>A0ABU8GZR9</accession>
<reference evidence="1 2" key="1">
    <citation type="journal article" date="2013" name="Int. J. Syst. Evol. Microbiol.">
        <title>Sphingomonas kyungheensis sp. nov., a bacterium with ginsenoside-converting activity isolated from soil of a ginseng field.</title>
        <authorList>
            <person name="Son H.M."/>
            <person name="Yang J.E."/>
            <person name="Park Y."/>
            <person name="Han C.K."/>
            <person name="Kim S.G."/>
            <person name="Kook M."/>
            <person name="Yi T.H."/>
        </authorList>
    </citation>
    <scope>NUCLEOTIDE SEQUENCE [LARGE SCALE GENOMIC DNA]</scope>
    <source>
        <strain evidence="1 2">LMG 26582</strain>
    </source>
</reference>
<keyword evidence="2" id="KW-1185">Reference proteome</keyword>
<dbReference type="Pfam" id="PF07277">
    <property type="entry name" value="SapC"/>
    <property type="match status" value="1"/>
</dbReference>
<name>A0ABU8GZR9_9SPHN</name>
<dbReference type="EMBL" id="JBBBDM010000002">
    <property type="protein sequence ID" value="MEI5686332.1"/>
    <property type="molecule type" value="Genomic_DNA"/>
</dbReference>
<proteinExistence type="predicted"/>
<evidence type="ECO:0000313" key="2">
    <source>
        <dbReference type="Proteomes" id="UP001367771"/>
    </source>
</evidence>
<comment type="caution">
    <text evidence="1">The sequence shown here is derived from an EMBL/GenBank/DDBJ whole genome shotgun (WGS) entry which is preliminary data.</text>
</comment>
<sequence>MTSQHAILTVEAHRDLRINSARDGALGDGQMCCITVPTEFRAVQSAYPILFRLNDARDRYTALAMFGFENGENLFLDAGTWDAGYRPLAMDVQPFLIGGGPDDDAAKQVHIDLASPRIAADGTGDRIFDETGQPTPYLERVAEQLGALDEGYRASADFFEALQRYDLLEPFTLEVTLDDGSTNRLVGFHIINEDRLASLDGAAFAELNADQHLLPIYMAIASLAHIGDLVARRNRQLARG</sequence>
<dbReference type="InterPro" id="IPR010836">
    <property type="entry name" value="SapC"/>
</dbReference>